<dbReference type="InterPro" id="IPR032875">
    <property type="entry name" value="Succ_CoA_lig_flav_dom"/>
</dbReference>
<dbReference type="Pfam" id="PF00583">
    <property type="entry name" value="Acetyltransf_1"/>
    <property type="match status" value="1"/>
</dbReference>
<dbReference type="CDD" id="cd04301">
    <property type="entry name" value="NAT_SF"/>
    <property type="match status" value="1"/>
</dbReference>
<dbReference type="SUPFAM" id="SSF51735">
    <property type="entry name" value="NAD(P)-binding Rossmann-fold domains"/>
    <property type="match status" value="1"/>
</dbReference>
<evidence type="ECO:0000256" key="3">
    <source>
        <dbReference type="ARBA" id="ARBA00022741"/>
    </source>
</evidence>
<keyword evidence="2" id="KW-0436">Ligase</keyword>
<dbReference type="Proteomes" id="UP000032025">
    <property type="component" value="Unassembled WGS sequence"/>
</dbReference>
<evidence type="ECO:0000313" key="7">
    <source>
        <dbReference type="Proteomes" id="UP000032025"/>
    </source>
</evidence>
<reference evidence="6 7" key="1">
    <citation type="submission" date="2014-08" db="EMBL/GenBank/DDBJ databases">
        <title>Whole genome shotgun sequence of Sphingomonas paucimobilis NBRC 13935.</title>
        <authorList>
            <person name="Hosoyama A."/>
            <person name="Hashimoto M."/>
            <person name="Hosoyama Y."/>
            <person name="Noguchi M."/>
            <person name="Uohara A."/>
            <person name="Ohji S."/>
            <person name="Katano-Makiyama Y."/>
            <person name="Ichikawa N."/>
            <person name="Kimura A."/>
            <person name="Yamazoe A."/>
            <person name="Fujita N."/>
        </authorList>
    </citation>
    <scope>NUCLEOTIDE SEQUENCE [LARGE SCALE GENOMIC DNA]</scope>
    <source>
        <strain evidence="6 7">NBRC 13935</strain>
    </source>
</reference>
<dbReference type="InterPro" id="IPR051538">
    <property type="entry name" value="Acyl-CoA_Synth/Transferase"/>
</dbReference>
<gene>
    <name evidence="6" type="ORF">SP6_30_01800</name>
</gene>
<evidence type="ECO:0000256" key="2">
    <source>
        <dbReference type="ARBA" id="ARBA00022598"/>
    </source>
</evidence>
<sequence>MSRPPLASLLSPASIAIVGASTRPGSIGDTVLRNVIAGGFGGPIFAVHPEPVERPGVTWVSHIADLPSAPDIAVICCPSPKLAEIVEALGRRGTRTGVILADGLGDRGARGALRGIAEAHGMRLLGPDSVGLLVPSVRLNASFAARAARPGRLAFLSQSGALVTAMLDWADARGVGFSGVVALGDMIDVDFADLIDLYTADPHTDAILLYVEEIGDAARFLSAARAATLIKPVIAIKAGRTWASHRTDPRHRSAMHGDYDAYAAAFRRGGIVMVDMMADLFDAAQVLSRYRPCSGSRVAVVTNGGGAGVLTADALDMVGARLASLAADTIKRLDQGLPSGWSQGNPVDVLGDARGDRVEMATAAVLADPEVDAVLVVHCPTGLETSEAMAEAVIRAAAGSDKPVIGCWLGPSDAGAARASFDAAGLALFETIEGGVRGFGHLHRAAAGRAAALKQPSRSHMSDHDRERAQAVITGARLDGREWLFATEARAILAAYGVPMVPGRLARTVACVAQACDEVAAPYAIRIDSPDLRHGSDVGGVVLNLPDTAAAMAAARQVEHHVTTYHPWVRIIGFEVQPMVDEPEGIELRVGVADDPIFGPVLSIGAGGKAGRHLDDRAVELPPLDDDLARAMIARTRIARLLVGDYDVPAADRDGVVRVLEAVSAMVADLPDIMELDIDPLLVGRNRVTALGVKIRIASRATTSRMAIRPAPAEWIADLTTRSGVMLHVRPVRPDDEALLAEFFHRVSSEDLHHRFLAGLREVGRDRLVAMTQIDYRRAMHFLAFADDLLVASAMLVTDPDHERAEVALAVDQAFKGRGVSWTLMQHVIAYARAEGIEAIESLESADNRAALSLEHEMGFETVSSDGAECVVRRDL</sequence>
<proteinExistence type="predicted"/>
<dbReference type="InterPro" id="IPR003781">
    <property type="entry name" value="CoA-bd"/>
</dbReference>
<dbReference type="Gene3D" id="3.30.1490.20">
    <property type="entry name" value="ATP-grasp fold, A domain"/>
    <property type="match status" value="1"/>
</dbReference>
<evidence type="ECO:0000256" key="4">
    <source>
        <dbReference type="ARBA" id="ARBA00022840"/>
    </source>
</evidence>
<keyword evidence="7" id="KW-1185">Reference proteome</keyword>
<protein>
    <submittedName>
        <fullName evidence="6">DNA, contig: SP630</fullName>
    </submittedName>
</protein>
<organism evidence="6 7">
    <name type="scientific">Sphingomonas paucimobilis NBRC 13935</name>
    <dbReference type="NCBI Taxonomy" id="1219050"/>
    <lineage>
        <taxon>Bacteria</taxon>
        <taxon>Pseudomonadati</taxon>
        <taxon>Pseudomonadota</taxon>
        <taxon>Alphaproteobacteria</taxon>
        <taxon>Sphingomonadales</taxon>
        <taxon>Sphingomonadaceae</taxon>
        <taxon>Sphingomonas</taxon>
    </lineage>
</organism>
<dbReference type="GO" id="GO:0016747">
    <property type="term" value="F:acyltransferase activity, transferring groups other than amino-acyl groups"/>
    <property type="evidence" value="ECO:0007669"/>
    <property type="project" value="InterPro"/>
</dbReference>
<dbReference type="Gene3D" id="3.40.50.261">
    <property type="entry name" value="Succinyl-CoA synthetase domains"/>
    <property type="match status" value="2"/>
</dbReference>
<evidence type="ECO:0000256" key="1">
    <source>
        <dbReference type="ARBA" id="ARBA00022532"/>
    </source>
</evidence>
<dbReference type="InterPro" id="IPR016181">
    <property type="entry name" value="Acyl_CoA_acyltransferase"/>
</dbReference>
<keyword evidence="4" id="KW-0067">ATP-binding</keyword>
<dbReference type="InterPro" id="IPR043938">
    <property type="entry name" value="Ligase_CoA_dom"/>
</dbReference>
<dbReference type="GO" id="GO:0043758">
    <property type="term" value="F:acetate-CoA ligase (ADP-forming) activity"/>
    <property type="evidence" value="ECO:0007669"/>
    <property type="project" value="InterPro"/>
</dbReference>
<dbReference type="Gene3D" id="3.40.630.30">
    <property type="match status" value="1"/>
</dbReference>
<dbReference type="Gene3D" id="3.30.470.20">
    <property type="entry name" value="ATP-grasp fold, B domain"/>
    <property type="match status" value="1"/>
</dbReference>
<dbReference type="SUPFAM" id="SSF52210">
    <property type="entry name" value="Succinyl-CoA synthetase domains"/>
    <property type="match status" value="2"/>
</dbReference>
<dbReference type="RefSeq" id="WP_007404890.1">
    <property type="nucleotide sequence ID" value="NZ_BBJS01000030.1"/>
</dbReference>
<dbReference type="PANTHER" id="PTHR43334">
    <property type="entry name" value="ACETATE--COA LIGASE [ADP-FORMING]"/>
    <property type="match status" value="1"/>
</dbReference>
<dbReference type="SUPFAM" id="SSF56059">
    <property type="entry name" value="Glutathione synthetase ATP-binding domain-like"/>
    <property type="match status" value="1"/>
</dbReference>
<dbReference type="GeneID" id="78528796"/>
<dbReference type="EMBL" id="BBJS01000030">
    <property type="protein sequence ID" value="GAN14039.1"/>
    <property type="molecule type" value="Genomic_DNA"/>
</dbReference>
<accession>A0A0C9N353</accession>
<dbReference type="GO" id="GO:0005524">
    <property type="term" value="F:ATP binding"/>
    <property type="evidence" value="ECO:0007669"/>
    <property type="project" value="UniProtKB-KW"/>
</dbReference>
<dbReference type="AlphaFoldDB" id="A0A0C9N353"/>
<dbReference type="SMART" id="SM00881">
    <property type="entry name" value="CoA_binding"/>
    <property type="match status" value="1"/>
</dbReference>
<keyword evidence="1" id="KW-0816">Tricarboxylic acid cycle</keyword>
<dbReference type="PANTHER" id="PTHR43334:SF1">
    <property type="entry name" value="3-HYDROXYPROPIONATE--COA LIGASE [ADP-FORMING]"/>
    <property type="match status" value="1"/>
</dbReference>
<dbReference type="PROSITE" id="PS51186">
    <property type="entry name" value="GNAT"/>
    <property type="match status" value="1"/>
</dbReference>
<dbReference type="Pfam" id="PF13380">
    <property type="entry name" value="CoA_binding_2"/>
    <property type="match status" value="1"/>
</dbReference>
<comment type="caution">
    <text evidence="6">The sequence shown here is derived from an EMBL/GenBank/DDBJ whole genome shotgun (WGS) entry which is preliminary data.</text>
</comment>
<dbReference type="Pfam" id="PF13607">
    <property type="entry name" value="Succ_CoA_lig"/>
    <property type="match status" value="1"/>
</dbReference>
<evidence type="ECO:0000259" key="5">
    <source>
        <dbReference type="PROSITE" id="PS51186"/>
    </source>
</evidence>
<dbReference type="InterPro" id="IPR016102">
    <property type="entry name" value="Succinyl-CoA_synth-like"/>
</dbReference>
<dbReference type="GO" id="GO:0006099">
    <property type="term" value="P:tricarboxylic acid cycle"/>
    <property type="evidence" value="ECO:0007669"/>
    <property type="project" value="UniProtKB-KW"/>
</dbReference>
<evidence type="ECO:0000313" key="6">
    <source>
        <dbReference type="EMBL" id="GAN14039.1"/>
    </source>
</evidence>
<feature type="domain" description="N-acetyltransferase" evidence="5">
    <location>
        <begin position="727"/>
        <end position="876"/>
    </location>
</feature>
<dbReference type="Pfam" id="PF13549">
    <property type="entry name" value="ATP-grasp_5"/>
    <property type="match status" value="1"/>
</dbReference>
<dbReference type="InterPro" id="IPR000182">
    <property type="entry name" value="GNAT_dom"/>
</dbReference>
<dbReference type="InterPro" id="IPR013815">
    <property type="entry name" value="ATP_grasp_subdomain_1"/>
</dbReference>
<keyword evidence="3" id="KW-0547">Nucleotide-binding</keyword>
<dbReference type="InterPro" id="IPR036291">
    <property type="entry name" value="NAD(P)-bd_dom_sf"/>
</dbReference>
<dbReference type="Gene3D" id="3.40.50.720">
    <property type="entry name" value="NAD(P)-binding Rossmann-like Domain"/>
    <property type="match status" value="1"/>
</dbReference>
<dbReference type="Pfam" id="PF19045">
    <property type="entry name" value="Ligase_CoA_2"/>
    <property type="match status" value="1"/>
</dbReference>
<name>A0A0C9N353_SPHPI</name>
<dbReference type="SUPFAM" id="SSF55729">
    <property type="entry name" value="Acyl-CoA N-acyltransferases (Nat)"/>
    <property type="match status" value="1"/>
</dbReference>